<dbReference type="Pfam" id="PF04116">
    <property type="entry name" value="FA_hydroxylase"/>
    <property type="match status" value="1"/>
</dbReference>
<evidence type="ECO:0000313" key="7">
    <source>
        <dbReference type="Proteomes" id="UP000191500"/>
    </source>
</evidence>
<dbReference type="Proteomes" id="UP000191500">
    <property type="component" value="Unassembled WGS sequence"/>
</dbReference>
<comment type="subcellular location">
    <subcellularLocation>
        <location evidence="1">Membrane</location>
    </subcellularLocation>
</comment>
<accession>A0A1V6UJ21</accession>
<dbReference type="PANTHER" id="PTHR11863">
    <property type="entry name" value="STEROL DESATURASE"/>
    <property type="match status" value="1"/>
</dbReference>
<dbReference type="STRING" id="36646.A0A1V6UJ21"/>
<dbReference type="InterPro" id="IPR006694">
    <property type="entry name" value="Fatty_acid_hydroxylase"/>
</dbReference>
<dbReference type="EMBL" id="MDDG01000008">
    <property type="protein sequence ID" value="OQE38465.1"/>
    <property type="molecule type" value="Genomic_DNA"/>
</dbReference>
<dbReference type="GO" id="GO:0016020">
    <property type="term" value="C:membrane"/>
    <property type="evidence" value="ECO:0007669"/>
    <property type="project" value="UniProtKB-SubCell"/>
</dbReference>
<dbReference type="InterPro" id="IPR050307">
    <property type="entry name" value="Sterol_Desaturase_Related"/>
</dbReference>
<evidence type="ECO:0000256" key="2">
    <source>
        <dbReference type="ARBA" id="ARBA00022692"/>
    </source>
</evidence>
<evidence type="ECO:0000256" key="1">
    <source>
        <dbReference type="ARBA" id="ARBA00004370"/>
    </source>
</evidence>
<evidence type="ECO:0000259" key="5">
    <source>
        <dbReference type="Pfam" id="PF04116"/>
    </source>
</evidence>
<dbReference type="GO" id="GO:0008610">
    <property type="term" value="P:lipid biosynthetic process"/>
    <property type="evidence" value="ECO:0007669"/>
    <property type="project" value="InterPro"/>
</dbReference>
<proteinExistence type="predicted"/>
<sequence length="261" mass="29834">MEVPKSILGQVLPQATAFWAHIVATYSPQKIEFVGTLLVQFLTFWLPSICYMLLDVLAPSFSQRHKIQPAPKQPHRREIVDCVLVVLQNQILSSVLHLILLSAASHAGIQSTYRIEPSLPAPVEILRDVFFSLLMREALFYYSHRILHIPALYIRIHKKHHRFTAPIALAAQFAHSIEHIFANTLPISLPPQLLGSHVLTFWVFLAYELVNTATVHSGYDFFCHKAKMHDLHHEKFNLNYGSLGLLDWVHGTDQLKKRRTA</sequence>
<evidence type="ECO:0000256" key="4">
    <source>
        <dbReference type="ARBA" id="ARBA00023136"/>
    </source>
</evidence>
<keyword evidence="4" id="KW-0472">Membrane</keyword>
<dbReference type="GO" id="GO:0016491">
    <property type="term" value="F:oxidoreductase activity"/>
    <property type="evidence" value="ECO:0007669"/>
    <property type="project" value="InterPro"/>
</dbReference>
<feature type="domain" description="Fatty acid hydroxylase" evidence="5">
    <location>
        <begin position="131"/>
        <end position="252"/>
    </location>
</feature>
<name>A0A1V6UJ21_9EURO</name>
<keyword evidence="3" id="KW-1133">Transmembrane helix</keyword>
<reference evidence="7" key="1">
    <citation type="journal article" date="2017" name="Nat. Microbiol.">
        <title>Global analysis of biosynthetic gene clusters reveals vast potential of secondary metabolite production in Penicillium species.</title>
        <authorList>
            <person name="Nielsen J.C."/>
            <person name="Grijseels S."/>
            <person name="Prigent S."/>
            <person name="Ji B."/>
            <person name="Dainat J."/>
            <person name="Nielsen K.F."/>
            <person name="Frisvad J.C."/>
            <person name="Workman M."/>
            <person name="Nielsen J."/>
        </authorList>
    </citation>
    <scope>NUCLEOTIDE SEQUENCE [LARGE SCALE GENOMIC DNA]</scope>
    <source>
        <strain evidence="7">IBT 31321</strain>
    </source>
</reference>
<protein>
    <recommendedName>
        <fullName evidence="5">Fatty acid hydroxylase domain-containing protein</fullName>
    </recommendedName>
</protein>
<dbReference type="AlphaFoldDB" id="A0A1V6UJ21"/>
<keyword evidence="7" id="KW-1185">Reference proteome</keyword>
<evidence type="ECO:0000313" key="6">
    <source>
        <dbReference type="EMBL" id="OQE38465.1"/>
    </source>
</evidence>
<gene>
    <name evidence="6" type="ORF">PENCOP_c008G05115</name>
</gene>
<evidence type="ECO:0000256" key="3">
    <source>
        <dbReference type="ARBA" id="ARBA00022989"/>
    </source>
</evidence>
<organism evidence="6 7">
    <name type="scientific">Penicillium coprophilum</name>
    <dbReference type="NCBI Taxonomy" id="36646"/>
    <lineage>
        <taxon>Eukaryota</taxon>
        <taxon>Fungi</taxon>
        <taxon>Dikarya</taxon>
        <taxon>Ascomycota</taxon>
        <taxon>Pezizomycotina</taxon>
        <taxon>Eurotiomycetes</taxon>
        <taxon>Eurotiomycetidae</taxon>
        <taxon>Eurotiales</taxon>
        <taxon>Aspergillaceae</taxon>
        <taxon>Penicillium</taxon>
    </lineage>
</organism>
<dbReference type="GO" id="GO:0005506">
    <property type="term" value="F:iron ion binding"/>
    <property type="evidence" value="ECO:0007669"/>
    <property type="project" value="InterPro"/>
</dbReference>
<comment type="caution">
    <text evidence="6">The sequence shown here is derived from an EMBL/GenBank/DDBJ whole genome shotgun (WGS) entry which is preliminary data.</text>
</comment>
<keyword evidence="2" id="KW-0812">Transmembrane</keyword>